<dbReference type="EMBL" id="CM056810">
    <property type="protein sequence ID" value="KAJ8645704.1"/>
    <property type="molecule type" value="Genomic_DNA"/>
</dbReference>
<organism evidence="1 2">
    <name type="scientific">Persea americana</name>
    <name type="common">Avocado</name>
    <dbReference type="NCBI Taxonomy" id="3435"/>
    <lineage>
        <taxon>Eukaryota</taxon>
        <taxon>Viridiplantae</taxon>
        <taxon>Streptophyta</taxon>
        <taxon>Embryophyta</taxon>
        <taxon>Tracheophyta</taxon>
        <taxon>Spermatophyta</taxon>
        <taxon>Magnoliopsida</taxon>
        <taxon>Magnoliidae</taxon>
        <taxon>Laurales</taxon>
        <taxon>Lauraceae</taxon>
        <taxon>Persea</taxon>
    </lineage>
</organism>
<keyword evidence="2" id="KW-1185">Reference proteome</keyword>
<dbReference type="Proteomes" id="UP001234297">
    <property type="component" value="Chromosome 2"/>
</dbReference>
<comment type="caution">
    <text evidence="1">The sequence shown here is derived from an EMBL/GenBank/DDBJ whole genome shotgun (WGS) entry which is preliminary data.</text>
</comment>
<sequence>MTAQMNGRGTLLLLLVIWVGLFLDFGNAKRLSRDEYAKLKALPREEYLKYRRRLKDINRPAVMTFKDKFDDIVGCIEYHKQISLASPLSEDELQAEDEYSTSTYESRFDVINREESTADLPLFESCPNGTIPVIRTPMRNLLSAPSLDKYGKKYPDGYTKELHEYLCGDSYSSYQDFICRTSWRHPQDDISSKSAHASRAPKDGISSNSSASLQSEIPINSAHPLQVSLSLFSFSLSIHPMGFFL</sequence>
<evidence type="ECO:0000313" key="1">
    <source>
        <dbReference type="EMBL" id="KAJ8645704.1"/>
    </source>
</evidence>
<proteinExistence type="predicted"/>
<reference evidence="1 2" key="1">
    <citation type="journal article" date="2022" name="Hortic Res">
        <title>A haplotype resolved chromosomal level avocado genome allows analysis of novel avocado genes.</title>
        <authorList>
            <person name="Nath O."/>
            <person name="Fletcher S.J."/>
            <person name="Hayward A."/>
            <person name="Shaw L.M."/>
            <person name="Masouleh A.K."/>
            <person name="Furtado A."/>
            <person name="Henry R.J."/>
            <person name="Mitter N."/>
        </authorList>
    </citation>
    <scope>NUCLEOTIDE SEQUENCE [LARGE SCALE GENOMIC DNA]</scope>
    <source>
        <strain evidence="2">cv. Hass</strain>
    </source>
</reference>
<accession>A0ACC2MK30</accession>
<name>A0ACC2MK30_PERAE</name>
<evidence type="ECO:0000313" key="2">
    <source>
        <dbReference type="Proteomes" id="UP001234297"/>
    </source>
</evidence>
<protein>
    <submittedName>
        <fullName evidence="1">Uncharacterized protein</fullName>
    </submittedName>
</protein>
<gene>
    <name evidence="1" type="ORF">MRB53_007452</name>
</gene>